<evidence type="ECO:0000256" key="6">
    <source>
        <dbReference type="SAM" id="Phobius"/>
    </source>
</evidence>
<gene>
    <name evidence="8" type="ORF">HT99x_00672</name>
    <name evidence="9" type="ORF">HT99x_013985</name>
</gene>
<evidence type="ECO:0000256" key="5">
    <source>
        <dbReference type="ARBA" id="ARBA00023136"/>
    </source>
</evidence>
<dbReference type="EMBL" id="LKAJ01000002">
    <property type="protein sequence ID" value="KRG22253.1"/>
    <property type="molecule type" value="Genomic_DNA"/>
</dbReference>
<feature type="transmembrane region" description="Helical" evidence="6">
    <location>
        <begin position="104"/>
        <end position="125"/>
    </location>
</feature>
<keyword evidence="4 6" id="KW-1133">Transmembrane helix</keyword>
<keyword evidence="10" id="KW-1185">Reference proteome</keyword>
<evidence type="ECO:0000256" key="3">
    <source>
        <dbReference type="ARBA" id="ARBA00022692"/>
    </source>
</evidence>
<evidence type="ECO:0000259" key="7">
    <source>
        <dbReference type="Pfam" id="PF00892"/>
    </source>
</evidence>
<dbReference type="EMBL" id="LKAJ02000001">
    <property type="protein sequence ID" value="MCS5712546.1"/>
    <property type="molecule type" value="Genomic_DNA"/>
</dbReference>
<reference evidence="9" key="3">
    <citation type="submission" date="2021-06" db="EMBL/GenBank/DDBJ databases">
        <title>Genomic Description and Analysis of Intracellular Bacteria, Candidatus Berkiella cookevillensis and Candidatus Berkiella aquae.</title>
        <authorList>
            <person name="Kidane D.T."/>
            <person name="Mehari Y.T."/>
            <person name="Rice F.C."/>
            <person name="Arivett B.A."/>
            <person name="Farone A.L."/>
            <person name="Berk S.G."/>
            <person name="Farone M.B."/>
        </authorList>
    </citation>
    <scope>NUCLEOTIDE SEQUENCE</scope>
    <source>
        <strain evidence="9">HT99</strain>
    </source>
</reference>
<dbReference type="OrthoDB" id="5291325at2"/>
<reference evidence="8" key="1">
    <citation type="submission" date="2015-09" db="EMBL/GenBank/DDBJ databases">
        <title>Draft Genome Sequences of Two Novel Amoeba-resistant Intranuclear Bacteria, Candidatus Berkiella cookevillensis and Candidatus Berkiella aquae.</title>
        <authorList>
            <person name="Mehari Y.T."/>
            <person name="Arivett B.A."/>
            <person name="Farone A.L."/>
            <person name="Gunderson J.H."/>
            <person name="Farone M.B."/>
        </authorList>
    </citation>
    <scope>NUCLEOTIDE SEQUENCE [LARGE SCALE GENOMIC DNA]</scope>
    <source>
        <strain evidence="8">HT99</strain>
    </source>
</reference>
<feature type="transmembrane region" description="Helical" evidence="6">
    <location>
        <begin position="161"/>
        <end position="179"/>
    </location>
</feature>
<comment type="caution">
    <text evidence="8">The sequence shown here is derived from an EMBL/GenBank/DDBJ whole genome shotgun (WGS) entry which is preliminary data.</text>
</comment>
<dbReference type="GO" id="GO:0005886">
    <property type="term" value="C:plasma membrane"/>
    <property type="evidence" value="ECO:0007669"/>
    <property type="project" value="UniProtKB-SubCell"/>
</dbReference>
<keyword evidence="5 6" id="KW-0472">Membrane</keyword>
<dbReference type="InterPro" id="IPR051258">
    <property type="entry name" value="Diverse_Substrate_Transporter"/>
</dbReference>
<reference evidence="9" key="2">
    <citation type="journal article" date="2016" name="Genome Announc.">
        <title>Draft Genome Sequences of Two Novel Amoeba-Resistant Intranuclear Bacteria, 'Candidatus Berkiella cookevillensis' and 'Candidatus Berkiella aquae'.</title>
        <authorList>
            <person name="Mehari Y.T."/>
            <person name="Arivett B.A."/>
            <person name="Farone A.L."/>
            <person name="Gunderson J.H."/>
            <person name="Farone M.B."/>
        </authorList>
    </citation>
    <scope>NUCLEOTIDE SEQUENCE</scope>
    <source>
        <strain evidence="9">HT99</strain>
    </source>
</reference>
<accession>A0A0Q9YN83</accession>
<name>A0A0Q9YN83_9GAMM</name>
<evidence type="ECO:0000256" key="1">
    <source>
        <dbReference type="ARBA" id="ARBA00004651"/>
    </source>
</evidence>
<feature type="transmembrane region" description="Helical" evidence="6">
    <location>
        <begin position="279"/>
        <end position="298"/>
    </location>
</feature>
<dbReference type="AlphaFoldDB" id="A0A0Q9YN83"/>
<feature type="transmembrane region" description="Helical" evidence="6">
    <location>
        <begin position="132"/>
        <end position="149"/>
    </location>
</feature>
<proteinExistence type="predicted"/>
<keyword evidence="3 6" id="KW-0812">Transmembrane</keyword>
<feature type="transmembrane region" description="Helical" evidence="6">
    <location>
        <begin position="36"/>
        <end position="56"/>
    </location>
</feature>
<evidence type="ECO:0000313" key="10">
    <source>
        <dbReference type="Proteomes" id="UP000051497"/>
    </source>
</evidence>
<dbReference type="Pfam" id="PF00892">
    <property type="entry name" value="EamA"/>
    <property type="match status" value="2"/>
</dbReference>
<comment type="subcellular location">
    <subcellularLocation>
        <location evidence="1">Cell membrane</location>
        <topology evidence="1">Multi-pass membrane protein</topology>
    </subcellularLocation>
</comment>
<feature type="domain" description="EamA" evidence="7">
    <location>
        <begin position="7"/>
        <end position="148"/>
    </location>
</feature>
<feature type="domain" description="EamA" evidence="7">
    <location>
        <begin position="162"/>
        <end position="294"/>
    </location>
</feature>
<feature type="transmembrane region" description="Helical" evidence="6">
    <location>
        <begin position="254"/>
        <end position="273"/>
    </location>
</feature>
<evidence type="ECO:0000256" key="2">
    <source>
        <dbReference type="ARBA" id="ARBA00022475"/>
    </source>
</evidence>
<dbReference type="Gene3D" id="1.10.3730.20">
    <property type="match status" value="2"/>
</dbReference>
<feature type="transmembrane region" description="Helical" evidence="6">
    <location>
        <begin position="191"/>
        <end position="213"/>
    </location>
</feature>
<organism evidence="8">
    <name type="scientific">Candidatus Berkiella aquae</name>
    <dbReference type="NCBI Taxonomy" id="295108"/>
    <lineage>
        <taxon>Bacteria</taxon>
        <taxon>Pseudomonadati</taxon>
        <taxon>Pseudomonadota</taxon>
        <taxon>Gammaproteobacteria</taxon>
        <taxon>Candidatus Berkiellales</taxon>
        <taxon>Candidatus Berkiellaceae</taxon>
        <taxon>Candidatus Berkiella</taxon>
    </lineage>
</organism>
<dbReference type="InterPro" id="IPR037185">
    <property type="entry name" value="EmrE-like"/>
</dbReference>
<sequence length="315" mass="34256">MRRALTSGYFALTFAQVGISLNVVTSKFLLSSMPMFMLLASRFGLSTLVLWLVLRLTGTSIMDPRHPQGKLTTNDWTLAILLGVFAAFLFNIFFVWGLQHTTATAAGIIGSTLPALIALFSVWLLKERLNSAKIIALALAMLGILVINVDHFEATSVNHTYFGDFLIFIAMFPEAWYSIISRKLANRVTPLGGAFIANVVGFVTLLPCALMAGAMDFSIYSSFEFALIGVAAMSSLIFFWAWAWGLSFIPASTAAIFGGVMPVATTLFAILFLGENLHWYDSVGMLLVLASIIVGAGWRMRVKAPITVDQSSIGN</sequence>
<keyword evidence="2" id="KW-1003">Cell membrane</keyword>
<dbReference type="PANTHER" id="PTHR42920:SF5">
    <property type="entry name" value="EAMA DOMAIN-CONTAINING PROTEIN"/>
    <property type="match status" value="1"/>
</dbReference>
<dbReference type="PANTHER" id="PTHR42920">
    <property type="entry name" value="OS03G0707200 PROTEIN-RELATED"/>
    <property type="match status" value="1"/>
</dbReference>
<protein>
    <submittedName>
        <fullName evidence="9">DMT family transporter</fullName>
    </submittedName>
    <submittedName>
        <fullName evidence="8">Putative DMT superfamily transporter inner membrane protein</fullName>
    </submittedName>
</protein>
<feature type="transmembrane region" description="Helical" evidence="6">
    <location>
        <begin position="76"/>
        <end position="98"/>
    </location>
</feature>
<dbReference type="STRING" id="295108.HT99x_00672"/>
<evidence type="ECO:0000256" key="4">
    <source>
        <dbReference type="ARBA" id="ARBA00022989"/>
    </source>
</evidence>
<evidence type="ECO:0000313" key="8">
    <source>
        <dbReference type="EMBL" id="KRG22253.1"/>
    </source>
</evidence>
<evidence type="ECO:0000313" key="9">
    <source>
        <dbReference type="EMBL" id="MCS5712546.1"/>
    </source>
</evidence>
<dbReference type="SUPFAM" id="SSF103481">
    <property type="entry name" value="Multidrug resistance efflux transporter EmrE"/>
    <property type="match status" value="2"/>
</dbReference>
<dbReference type="Proteomes" id="UP000051497">
    <property type="component" value="Unassembled WGS sequence"/>
</dbReference>
<feature type="transmembrane region" description="Helical" evidence="6">
    <location>
        <begin position="219"/>
        <end position="242"/>
    </location>
</feature>
<dbReference type="InterPro" id="IPR000620">
    <property type="entry name" value="EamA_dom"/>
</dbReference>
<dbReference type="RefSeq" id="WP_075065312.1">
    <property type="nucleotide sequence ID" value="NZ_LKAJ02000001.1"/>
</dbReference>